<accession>A0AAP0RRV8</accession>
<proteinExistence type="predicted"/>
<comment type="caution">
    <text evidence="1">The sequence shown here is derived from an EMBL/GenBank/DDBJ whole genome shotgun (WGS) entry which is preliminary data.</text>
</comment>
<dbReference type="AlphaFoldDB" id="A0AAP0RRV8"/>
<evidence type="ECO:0000313" key="1">
    <source>
        <dbReference type="EMBL" id="KAK9283503.1"/>
    </source>
</evidence>
<dbReference type="EMBL" id="JBBPBK010000006">
    <property type="protein sequence ID" value="KAK9283503.1"/>
    <property type="molecule type" value="Genomic_DNA"/>
</dbReference>
<sequence>MALMVALVILDPSKGFLAASSPLLHLTLKGVDGISNPTLASLNLTTTIDGVIFDVRGKKDRRHTSSSFCHHFHDHYHHSRRGVIVSVAEEGRLAVSFAEEDEKDRSIGRWRRRHHWYRGKK</sequence>
<reference evidence="1 2" key="1">
    <citation type="journal article" date="2024" name="Plant J.">
        <title>Genome sequences and population genomics reveal climatic adaptation and genomic divergence between two closely related sweetgum species.</title>
        <authorList>
            <person name="Xu W.Q."/>
            <person name="Ren C.Q."/>
            <person name="Zhang X.Y."/>
            <person name="Comes H.P."/>
            <person name="Liu X.H."/>
            <person name="Li Y.G."/>
            <person name="Kettle C.J."/>
            <person name="Jalonen R."/>
            <person name="Gaisberger H."/>
            <person name="Ma Y.Z."/>
            <person name="Qiu Y.X."/>
        </authorList>
    </citation>
    <scope>NUCLEOTIDE SEQUENCE [LARGE SCALE GENOMIC DNA]</scope>
    <source>
        <strain evidence="1">Hangzhou</strain>
    </source>
</reference>
<organism evidence="1 2">
    <name type="scientific">Liquidambar formosana</name>
    <name type="common">Formosan gum</name>
    <dbReference type="NCBI Taxonomy" id="63359"/>
    <lineage>
        <taxon>Eukaryota</taxon>
        <taxon>Viridiplantae</taxon>
        <taxon>Streptophyta</taxon>
        <taxon>Embryophyta</taxon>
        <taxon>Tracheophyta</taxon>
        <taxon>Spermatophyta</taxon>
        <taxon>Magnoliopsida</taxon>
        <taxon>eudicotyledons</taxon>
        <taxon>Gunneridae</taxon>
        <taxon>Pentapetalae</taxon>
        <taxon>Saxifragales</taxon>
        <taxon>Altingiaceae</taxon>
        <taxon>Liquidambar</taxon>
    </lineage>
</organism>
<protein>
    <submittedName>
        <fullName evidence="1">Uncharacterized protein</fullName>
    </submittedName>
</protein>
<evidence type="ECO:0000313" key="2">
    <source>
        <dbReference type="Proteomes" id="UP001415857"/>
    </source>
</evidence>
<keyword evidence="2" id="KW-1185">Reference proteome</keyword>
<gene>
    <name evidence="1" type="ORF">L1049_011749</name>
</gene>
<name>A0AAP0RRV8_LIQFO</name>
<dbReference type="Proteomes" id="UP001415857">
    <property type="component" value="Unassembled WGS sequence"/>
</dbReference>